<evidence type="ECO:0000313" key="3">
    <source>
        <dbReference type="EMBL" id="CEG24913.1"/>
    </source>
</evidence>
<dbReference type="Pfam" id="PF00795">
    <property type="entry name" value="CN_hydrolase"/>
    <property type="match status" value="1"/>
</dbReference>
<dbReference type="PANTHER" id="PTHR43674">
    <property type="entry name" value="NITRILASE C965.09-RELATED"/>
    <property type="match status" value="1"/>
</dbReference>
<feature type="domain" description="CN hydrolase" evidence="2">
    <location>
        <begin position="5"/>
        <end position="239"/>
    </location>
</feature>
<evidence type="ECO:0000256" key="1">
    <source>
        <dbReference type="ARBA" id="ARBA00022801"/>
    </source>
</evidence>
<dbReference type="PANTHER" id="PTHR43674:SF16">
    <property type="entry name" value="CARBON-NITROGEN FAMILY, PUTATIVE (AFU_ORTHOLOGUE AFUA_5G02350)-RELATED"/>
    <property type="match status" value="1"/>
</dbReference>
<keyword evidence="4" id="KW-1185">Reference proteome</keyword>
<reference evidence="3 4" key="1">
    <citation type="journal article" date="2014" name="Genome Announc.">
        <title>Genome Sequence of Bacillus simplex Strain P558, Isolated from a Human Fecal Sample.</title>
        <authorList>
            <person name="Croce O."/>
            <person name="Hugon P."/>
            <person name="Lagier J.C."/>
            <person name="Bibi F."/>
            <person name="Robert C."/>
            <person name="Azhar E.I."/>
            <person name="Raoult D."/>
            <person name="Fournier P.E."/>
        </authorList>
    </citation>
    <scope>NUCLEOTIDE SEQUENCE [LARGE SCALE GENOMIC DNA]</scope>
    <source>
        <strain evidence="3 4">P558</strain>
    </source>
</reference>
<sequence length="265" mass="30276">MARTLRIALAQLKCELLNKGYNLKRSLETIKEAKQKHADYVLFPELFLTGYIMNEQIKDFGETVEGESMQAICACAKEYQIGVIFGFPEKQEDCLYNSAVFINKNGEIVDVYRKTHLYHEEQKHFTSGDRCEVIEAPEGKFGLLITYDLEFPEMARLLALQGAEIIFILSANMVPYQIYQHAFVHSRAIENHLFTAVTNKVGLHIDNIFFGESQVVAPDGKTVYKAGNNEILPVVEIDLEENERSKGILNYLSNRRPEFYRGHGL</sequence>
<evidence type="ECO:0000259" key="2">
    <source>
        <dbReference type="PROSITE" id="PS50263"/>
    </source>
</evidence>
<dbReference type="InterPro" id="IPR036526">
    <property type="entry name" value="C-N_Hydrolase_sf"/>
</dbReference>
<dbReference type="Gene3D" id="3.60.110.10">
    <property type="entry name" value="Carbon-nitrogen hydrolase"/>
    <property type="match status" value="1"/>
</dbReference>
<evidence type="ECO:0000313" key="4">
    <source>
        <dbReference type="Proteomes" id="UP000182110"/>
    </source>
</evidence>
<dbReference type="EMBL" id="CCXW01000004">
    <property type="protein sequence ID" value="CEG24913.1"/>
    <property type="molecule type" value="Genomic_DNA"/>
</dbReference>
<dbReference type="InterPro" id="IPR003010">
    <property type="entry name" value="C-N_Hydrolase"/>
</dbReference>
<name>A0AAN2TQ69_9BACI</name>
<gene>
    <name evidence="3" type="ORF">BN1180_05756</name>
</gene>
<proteinExistence type="predicted"/>
<dbReference type="GO" id="GO:0016811">
    <property type="term" value="F:hydrolase activity, acting on carbon-nitrogen (but not peptide) bonds, in linear amides"/>
    <property type="evidence" value="ECO:0007669"/>
    <property type="project" value="TreeGrafter"/>
</dbReference>
<dbReference type="Proteomes" id="UP000182110">
    <property type="component" value="Unassembled WGS sequence"/>
</dbReference>
<organism evidence="3 4">
    <name type="scientific">Peribacillus simplex</name>
    <dbReference type="NCBI Taxonomy" id="1478"/>
    <lineage>
        <taxon>Bacteria</taxon>
        <taxon>Bacillati</taxon>
        <taxon>Bacillota</taxon>
        <taxon>Bacilli</taxon>
        <taxon>Bacillales</taxon>
        <taxon>Bacillaceae</taxon>
        <taxon>Peribacillus</taxon>
    </lineage>
</organism>
<dbReference type="RefSeq" id="WP_048883401.1">
    <property type="nucleotide sequence ID" value="NZ_CCXW01000004.1"/>
</dbReference>
<dbReference type="AlphaFoldDB" id="A0AAN2TQ69"/>
<accession>A0AAN2TQ69</accession>
<dbReference type="SUPFAM" id="SSF56317">
    <property type="entry name" value="Carbon-nitrogen hydrolase"/>
    <property type="match status" value="1"/>
</dbReference>
<protein>
    <submittedName>
        <fullName evidence="3">Carbon-nitrogen family hydrolase</fullName>
    </submittedName>
</protein>
<keyword evidence="1 3" id="KW-0378">Hydrolase</keyword>
<dbReference type="InterPro" id="IPR050345">
    <property type="entry name" value="Aliph_Amidase/BUP"/>
</dbReference>
<comment type="caution">
    <text evidence="3">The sequence shown here is derived from an EMBL/GenBank/DDBJ whole genome shotgun (WGS) entry which is preliminary data.</text>
</comment>
<dbReference type="PROSITE" id="PS50263">
    <property type="entry name" value="CN_HYDROLASE"/>
    <property type="match status" value="1"/>
</dbReference>